<proteinExistence type="predicted"/>
<name>A0A0C2WCI9_AMAMK</name>
<evidence type="ECO:0000313" key="3">
    <source>
        <dbReference type="Proteomes" id="UP000054549"/>
    </source>
</evidence>
<accession>A0A0C2WCI9</accession>
<feature type="region of interest" description="Disordered" evidence="1">
    <location>
        <begin position="31"/>
        <end position="77"/>
    </location>
</feature>
<gene>
    <name evidence="2" type="ORF">M378DRAFT_174566</name>
</gene>
<dbReference type="AlphaFoldDB" id="A0A0C2WCI9"/>
<dbReference type="HOGENOM" id="CLU_2637547_0_0_1"/>
<feature type="compositionally biased region" description="Polar residues" evidence="1">
    <location>
        <begin position="34"/>
        <end position="56"/>
    </location>
</feature>
<dbReference type="Proteomes" id="UP000054549">
    <property type="component" value="Unassembled WGS sequence"/>
</dbReference>
<evidence type="ECO:0000256" key="1">
    <source>
        <dbReference type="SAM" id="MobiDB-lite"/>
    </source>
</evidence>
<reference evidence="2 3" key="1">
    <citation type="submission" date="2014-04" db="EMBL/GenBank/DDBJ databases">
        <title>Evolutionary Origins and Diversification of the Mycorrhizal Mutualists.</title>
        <authorList>
            <consortium name="DOE Joint Genome Institute"/>
            <consortium name="Mycorrhizal Genomics Consortium"/>
            <person name="Kohler A."/>
            <person name="Kuo A."/>
            <person name="Nagy L.G."/>
            <person name="Floudas D."/>
            <person name="Copeland A."/>
            <person name="Barry K.W."/>
            <person name="Cichocki N."/>
            <person name="Veneault-Fourrey C."/>
            <person name="LaButti K."/>
            <person name="Lindquist E.A."/>
            <person name="Lipzen A."/>
            <person name="Lundell T."/>
            <person name="Morin E."/>
            <person name="Murat C."/>
            <person name="Riley R."/>
            <person name="Ohm R."/>
            <person name="Sun H."/>
            <person name="Tunlid A."/>
            <person name="Henrissat B."/>
            <person name="Grigoriev I.V."/>
            <person name="Hibbett D.S."/>
            <person name="Martin F."/>
        </authorList>
    </citation>
    <scope>NUCLEOTIDE SEQUENCE [LARGE SCALE GENOMIC DNA]</scope>
    <source>
        <strain evidence="2 3">Koide BX008</strain>
    </source>
</reference>
<evidence type="ECO:0000313" key="2">
    <source>
        <dbReference type="EMBL" id="KIL53768.1"/>
    </source>
</evidence>
<sequence length="77" mass="8544">MAWDSGQLLQNTILTLPLTSALRLGLNKKHHSLAAQTPSSTPMDTKMPGSSFNSFHRVSRTAVDKDGKRDHLSQERK</sequence>
<organism evidence="2 3">
    <name type="scientific">Amanita muscaria (strain Koide BX008)</name>
    <dbReference type="NCBI Taxonomy" id="946122"/>
    <lineage>
        <taxon>Eukaryota</taxon>
        <taxon>Fungi</taxon>
        <taxon>Dikarya</taxon>
        <taxon>Basidiomycota</taxon>
        <taxon>Agaricomycotina</taxon>
        <taxon>Agaricomycetes</taxon>
        <taxon>Agaricomycetidae</taxon>
        <taxon>Agaricales</taxon>
        <taxon>Pluteineae</taxon>
        <taxon>Amanitaceae</taxon>
        <taxon>Amanita</taxon>
    </lineage>
</organism>
<feature type="compositionally biased region" description="Basic and acidic residues" evidence="1">
    <location>
        <begin position="62"/>
        <end position="77"/>
    </location>
</feature>
<protein>
    <submittedName>
        <fullName evidence="2">Uncharacterized protein</fullName>
    </submittedName>
</protein>
<dbReference type="InParanoid" id="A0A0C2WCI9"/>
<keyword evidence="3" id="KW-1185">Reference proteome</keyword>
<dbReference type="EMBL" id="KN819312">
    <property type="protein sequence ID" value="KIL53768.1"/>
    <property type="molecule type" value="Genomic_DNA"/>
</dbReference>